<feature type="domain" description="TonB-dependent receptor-like beta-barrel" evidence="10">
    <location>
        <begin position="333"/>
        <end position="717"/>
    </location>
</feature>
<keyword evidence="13" id="KW-1185">Reference proteome</keyword>
<dbReference type="PANTHER" id="PTHR30069:SF28">
    <property type="entry name" value="TONB-DEPENDENT RECEPTOR YNCD-RELATED"/>
    <property type="match status" value="1"/>
</dbReference>
<dbReference type="InterPro" id="IPR036942">
    <property type="entry name" value="Beta-barrel_TonB_sf"/>
</dbReference>
<evidence type="ECO:0000313" key="12">
    <source>
        <dbReference type="EMBL" id="SPP63728.1"/>
    </source>
</evidence>
<evidence type="ECO:0000256" key="2">
    <source>
        <dbReference type="ARBA" id="ARBA00022448"/>
    </source>
</evidence>
<proteinExistence type="inferred from homology"/>
<keyword evidence="7 8" id="KW-0998">Cell outer membrane</keyword>
<dbReference type="InterPro" id="IPR012910">
    <property type="entry name" value="Plug_dom"/>
</dbReference>
<dbReference type="OrthoDB" id="9760620at2"/>
<dbReference type="Proteomes" id="UP000248168">
    <property type="component" value="Unassembled WGS sequence"/>
</dbReference>
<dbReference type="InterPro" id="IPR000531">
    <property type="entry name" value="Beta-barrel_TonB"/>
</dbReference>
<keyword evidence="5 9" id="KW-0798">TonB box</keyword>
<evidence type="ECO:0000256" key="3">
    <source>
        <dbReference type="ARBA" id="ARBA00022452"/>
    </source>
</evidence>
<keyword evidence="2 8" id="KW-0813">Transport</keyword>
<organism evidence="12 13">
    <name type="scientific">Nitrospira lenta</name>
    <dbReference type="NCBI Taxonomy" id="1436998"/>
    <lineage>
        <taxon>Bacteria</taxon>
        <taxon>Pseudomonadati</taxon>
        <taxon>Nitrospirota</taxon>
        <taxon>Nitrospiria</taxon>
        <taxon>Nitrospirales</taxon>
        <taxon>Nitrospiraceae</taxon>
        <taxon>Nitrospira</taxon>
    </lineage>
</organism>
<sequence>MATGCGWLKFCRLVVTLSVVSTISVGLGWSESQAQESVVGGDEPPVLEMAPIQVEGQRIENVESVKKELARRPGSNILIEEKQITESRAMNLNDVLQFAPGVRFQSRFGADEGQFQIRGTSLRNNYHHRGINILINGIFFGDADGFSDFESIDLLAYERIEVYKGANALRYGANTIGGAINFVPRTGYSASILQMRFLAGSFGMVSGQVSSGKVSEPFKVGDMNATADYYISVSGNRQDGFQDHSQQARERINANVGLQLGTHQEIRAYFLQSVVSESIPGALTNQQLSQNRRQVGGQTPFPVPGFFACVTNNQTCQWGRYYNLQRLGIAYHNEFAINQFIEIIPYVSNQYVDHPIFQTLRQSTQNVGGEIRYVNTNQLFGMNHSFTAGLQPRYGNQKQTRHVNINGSIGALAQEYRAISTYIGAYAEDALDVTKDLTVVIGGRWDHSSREATIQNYGPAGNPFDPTIASTPTTAQRPLRQFEALNPKLGFVYRTTPTSQLYFNASRSYEAPLNVELLSSVNANGSANNGFLNLDAQRAWQFELGHRGTSADKRYSWDVTVYDLEMQKELLASVINNQDTFQNAGSTRHTGVEAGGAMVLTKGLFAQGGGGKEDSLQTRVAYTWSRFKFTDDVYGAGTLIAKDGNTIAGAPEHSLSLELRYDHPDKWWVAPNVEWSLSGYYVDYLNTVKNPSYFVLNMKSGWNITDRLTLYAEGRNLTNKTYAGSVVVNDSLNRFANPAQGISAYGGVEYKF</sequence>
<dbReference type="Pfam" id="PF07715">
    <property type="entry name" value="Plug"/>
    <property type="match status" value="1"/>
</dbReference>
<evidence type="ECO:0000259" key="11">
    <source>
        <dbReference type="Pfam" id="PF07715"/>
    </source>
</evidence>
<dbReference type="RefSeq" id="WP_121988214.1">
    <property type="nucleotide sequence ID" value="NZ_OUNR01000001.1"/>
</dbReference>
<keyword evidence="12" id="KW-0675">Receptor</keyword>
<evidence type="ECO:0000256" key="4">
    <source>
        <dbReference type="ARBA" id="ARBA00022692"/>
    </source>
</evidence>
<evidence type="ECO:0000259" key="10">
    <source>
        <dbReference type="Pfam" id="PF00593"/>
    </source>
</evidence>
<dbReference type="InParanoid" id="A0A330L1T6"/>
<dbReference type="InterPro" id="IPR037066">
    <property type="entry name" value="Plug_dom_sf"/>
</dbReference>
<reference evidence="13" key="1">
    <citation type="submission" date="2018-04" db="EMBL/GenBank/DDBJ databases">
        <authorList>
            <person name="Lucker S."/>
            <person name="Sakoula D."/>
        </authorList>
    </citation>
    <scope>NUCLEOTIDE SEQUENCE [LARGE SCALE GENOMIC DNA]</scope>
</reference>
<dbReference type="InterPro" id="IPR039426">
    <property type="entry name" value="TonB-dep_rcpt-like"/>
</dbReference>
<keyword evidence="3 8" id="KW-1134">Transmembrane beta strand</keyword>
<dbReference type="Gene3D" id="2.170.130.10">
    <property type="entry name" value="TonB-dependent receptor, plug domain"/>
    <property type="match status" value="1"/>
</dbReference>
<dbReference type="PROSITE" id="PS52016">
    <property type="entry name" value="TONB_DEPENDENT_REC_3"/>
    <property type="match status" value="1"/>
</dbReference>
<dbReference type="Gene3D" id="2.40.170.20">
    <property type="entry name" value="TonB-dependent receptor, beta-barrel domain"/>
    <property type="match status" value="1"/>
</dbReference>
<comment type="similarity">
    <text evidence="8 9">Belongs to the TonB-dependent receptor family.</text>
</comment>
<evidence type="ECO:0000256" key="6">
    <source>
        <dbReference type="ARBA" id="ARBA00023136"/>
    </source>
</evidence>
<gene>
    <name evidence="12" type="ORF">NITLEN_10814</name>
</gene>
<evidence type="ECO:0000256" key="5">
    <source>
        <dbReference type="ARBA" id="ARBA00023077"/>
    </source>
</evidence>
<evidence type="ECO:0000256" key="8">
    <source>
        <dbReference type="PROSITE-ProRule" id="PRU01360"/>
    </source>
</evidence>
<evidence type="ECO:0000256" key="7">
    <source>
        <dbReference type="ARBA" id="ARBA00023237"/>
    </source>
</evidence>
<dbReference type="AlphaFoldDB" id="A0A330L1T6"/>
<dbReference type="PANTHER" id="PTHR30069">
    <property type="entry name" value="TONB-DEPENDENT OUTER MEMBRANE RECEPTOR"/>
    <property type="match status" value="1"/>
</dbReference>
<feature type="domain" description="TonB-dependent receptor plug" evidence="11">
    <location>
        <begin position="73"/>
        <end position="179"/>
    </location>
</feature>
<accession>A0A330L1T6</accession>
<comment type="subcellular location">
    <subcellularLocation>
        <location evidence="1 8">Cell outer membrane</location>
        <topology evidence="1 8">Multi-pass membrane protein</topology>
    </subcellularLocation>
</comment>
<dbReference type="CDD" id="cd01347">
    <property type="entry name" value="ligand_gated_channel"/>
    <property type="match status" value="1"/>
</dbReference>
<protein>
    <submittedName>
        <fullName evidence="12">Putative TonB-dependent receptor</fullName>
    </submittedName>
</protein>
<dbReference type="Pfam" id="PF00593">
    <property type="entry name" value="TonB_dep_Rec_b-barrel"/>
    <property type="match status" value="1"/>
</dbReference>
<dbReference type="GO" id="GO:0044718">
    <property type="term" value="P:siderophore transmembrane transport"/>
    <property type="evidence" value="ECO:0007669"/>
    <property type="project" value="TreeGrafter"/>
</dbReference>
<dbReference type="SUPFAM" id="SSF56935">
    <property type="entry name" value="Porins"/>
    <property type="match status" value="1"/>
</dbReference>
<name>A0A330L1T6_9BACT</name>
<evidence type="ECO:0000256" key="9">
    <source>
        <dbReference type="RuleBase" id="RU003357"/>
    </source>
</evidence>
<keyword evidence="6 8" id="KW-0472">Membrane</keyword>
<dbReference type="GO" id="GO:0015344">
    <property type="term" value="F:siderophore uptake transmembrane transporter activity"/>
    <property type="evidence" value="ECO:0007669"/>
    <property type="project" value="TreeGrafter"/>
</dbReference>
<keyword evidence="4 8" id="KW-0812">Transmembrane</keyword>
<dbReference type="EMBL" id="OUNR01000001">
    <property type="protein sequence ID" value="SPP63728.1"/>
    <property type="molecule type" value="Genomic_DNA"/>
</dbReference>
<evidence type="ECO:0000313" key="13">
    <source>
        <dbReference type="Proteomes" id="UP000248168"/>
    </source>
</evidence>
<evidence type="ECO:0000256" key="1">
    <source>
        <dbReference type="ARBA" id="ARBA00004571"/>
    </source>
</evidence>
<dbReference type="GO" id="GO:0009279">
    <property type="term" value="C:cell outer membrane"/>
    <property type="evidence" value="ECO:0007669"/>
    <property type="project" value="UniProtKB-SubCell"/>
</dbReference>